<comment type="caution">
    <text evidence="2">The sequence shown here is derived from an EMBL/GenBank/DDBJ whole genome shotgun (WGS) entry which is preliminary data.</text>
</comment>
<dbReference type="Pfam" id="PF00941">
    <property type="entry name" value="FAD_binding_5"/>
    <property type="match status" value="1"/>
</dbReference>
<evidence type="ECO:0000259" key="1">
    <source>
        <dbReference type="PROSITE" id="PS51387"/>
    </source>
</evidence>
<dbReference type="InterPro" id="IPR036318">
    <property type="entry name" value="FAD-bd_PCMH-like_sf"/>
</dbReference>
<dbReference type="GO" id="GO:0071949">
    <property type="term" value="F:FAD binding"/>
    <property type="evidence" value="ECO:0007669"/>
    <property type="project" value="InterPro"/>
</dbReference>
<dbReference type="PANTHER" id="PTHR42659">
    <property type="entry name" value="XANTHINE DEHYDROGENASE SUBUNIT C-RELATED"/>
    <property type="match status" value="1"/>
</dbReference>
<name>A0AAE4U6V5_9ACTN</name>
<accession>A0AAE4U6V5</accession>
<protein>
    <submittedName>
        <fullName evidence="2">FAD binding domain-containing protein</fullName>
    </submittedName>
</protein>
<dbReference type="GO" id="GO:0016491">
    <property type="term" value="F:oxidoreductase activity"/>
    <property type="evidence" value="ECO:0007669"/>
    <property type="project" value="InterPro"/>
</dbReference>
<gene>
    <name evidence="2" type="ORF">R3P82_05935</name>
</gene>
<dbReference type="InterPro" id="IPR016169">
    <property type="entry name" value="FAD-bd_PCMH_sub2"/>
</dbReference>
<dbReference type="InterPro" id="IPR051312">
    <property type="entry name" value="Diverse_Substr_Oxidored"/>
</dbReference>
<dbReference type="PROSITE" id="PS51387">
    <property type="entry name" value="FAD_PCMH"/>
    <property type="match status" value="1"/>
</dbReference>
<organism evidence="2 3">
    <name type="scientific">Dietzia maris</name>
    <dbReference type="NCBI Taxonomy" id="37915"/>
    <lineage>
        <taxon>Bacteria</taxon>
        <taxon>Bacillati</taxon>
        <taxon>Actinomycetota</taxon>
        <taxon>Actinomycetes</taxon>
        <taxon>Mycobacteriales</taxon>
        <taxon>Dietziaceae</taxon>
        <taxon>Dietzia</taxon>
    </lineage>
</organism>
<dbReference type="InterPro" id="IPR016166">
    <property type="entry name" value="FAD-bd_PCMH"/>
</dbReference>
<dbReference type="RefSeq" id="WP_317469004.1">
    <property type="nucleotide sequence ID" value="NZ_JAWLKJ010000001.1"/>
</dbReference>
<sequence length="289" mass="29986">MDLVSVTALHRPRSRDEAHAALLAGATALAGGTALHGEAHLHPAGAAAPPGETTPLTALVDLLDLRWPDVEPLPDGGLRVAATATLRTVLDHPLTAPLRPFLHDAFSCLLASWKIWGRGTWGGNLCAALPAGAGTAAACTLDATAEIWTPDGGTRTVPAAEVVVGPGRTCLAPGEILRALVIPASASRARYAVRRHSLVPSGRSGSLVTGRLDPGGRCTLVVTAAVPAPEVLTWDRPPTAGEAEAAVRDLPRWHDDPQGDPSWRRHVAGIAALAVVAELTHPIYREAPC</sequence>
<reference evidence="2" key="1">
    <citation type="submission" date="2023-10" db="EMBL/GenBank/DDBJ databases">
        <title>Development of a sustainable strategy for remediation of hydrocarbon-contaminated territories based on the waste exchange concept.</title>
        <authorList>
            <person name="Krivoruchko A."/>
        </authorList>
    </citation>
    <scope>NUCLEOTIDE SEQUENCE</scope>
    <source>
        <strain evidence="2">IEGM 1175</strain>
    </source>
</reference>
<evidence type="ECO:0000313" key="3">
    <source>
        <dbReference type="Proteomes" id="UP001185873"/>
    </source>
</evidence>
<dbReference type="AlphaFoldDB" id="A0AAE4U6V5"/>
<evidence type="ECO:0000313" key="2">
    <source>
        <dbReference type="EMBL" id="MDV6298648.1"/>
    </source>
</evidence>
<dbReference type="EMBL" id="JAWLKJ010000001">
    <property type="protein sequence ID" value="MDV6298648.1"/>
    <property type="molecule type" value="Genomic_DNA"/>
</dbReference>
<dbReference type="Gene3D" id="3.30.465.10">
    <property type="match status" value="1"/>
</dbReference>
<dbReference type="PANTHER" id="PTHR42659:SF9">
    <property type="entry name" value="XANTHINE DEHYDROGENASE FAD-BINDING SUBUNIT XDHB-RELATED"/>
    <property type="match status" value="1"/>
</dbReference>
<feature type="domain" description="FAD-binding PCMH-type" evidence="1">
    <location>
        <begin position="1"/>
        <end position="187"/>
    </location>
</feature>
<dbReference type="Proteomes" id="UP001185873">
    <property type="component" value="Unassembled WGS sequence"/>
</dbReference>
<proteinExistence type="predicted"/>
<dbReference type="SUPFAM" id="SSF56176">
    <property type="entry name" value="FAD-binding/transporter-associated domain-like"/>
    <property type="match status" value="1"/>
</dbReference>
<dbReference type="InterPro" id="IPR002346">
    <property type="entry name" value="Mopterin_DH_FAD-bd"/>
</dbReference>